<protein>
    <submittedName>
        <fullName evidence="1">Uncharacterized protein</fullName>
    </submittedName>
</protein>
<accession>A0A151P8M7</accession>
<dbReference type="Proteomes" id="UP000050525">
    <property type="component" value="Unassembled WGS sequence"/>
</dbReference>
<evidence type="ECO:0000313" key="2">
    <source>
        <dbReference type="Proteomes" id="UP000050525"/>
    </source>
</evidence>
<organism evidence="1 2">
    <name type="scientific">Alligator mississippiensis</name>
    <name type="common">American alligator</name>
    <dbReference type="NCBI Taxonomy" id="8496"/>
    <lineage>
        <taxon>Eukaryota</taxon>
        <taxon>Metazoa</taxon>
        <taxon>Chordata</taxon>
        <taxon>Craniata</taxon>
        <taxon>Vertebrata</taxon>
        <taxon>Euteleostomi</taxon>
        <taxon>Archelosauria</taxon>
        <taxon>Archosauria</taxon>
        <taxon>Crocodylia</taxon>
        <taxon>Alligatoridae</taxon>
        <taxon>Alligatorinae</taxon>
        <taxon>Alligator</taxon>
    </lineage>
</organism>
<comment type="caution">
    <text evidence="1">The sequence shown here is derived from an EMBL/GenBank/DDBJ whole genome shotgun (WGS) entry which is preliminary data.</text>
</comment>
<name>A0A151P8M7_ALLMI</name>
<sequence length="83" mass="9592">MLFTIGKQHYGERNGTCFQQLTFVEKRWGTEGCHMFSRALHNYQFCTYKYRDVDSTRSAGHMAHPVYGAVAIQPSWRLITDGS</sequence>
<evidence type="ECO:0000313" key="1">
    <source>
        <dbReference type="EMBL" id="KYO45398.1"/>
    </source>
</evidence>
<dbReference type="EMBL" id="AKHW03000563">
    <property type="protein sequence ID" value="KYO45398.1"/>
    <property type="molecule type" value="Genomic_DNA"/>
</dbReference>
<dbReference type="AlphaFoldDB" id="A0A151P8M7"/>
<proteinExistence type="predicted"/>
<gene>
    <name evidence="1" type="ORF">Y1Q_0015071</name>
</gene>
<keyword evidence="2" id="KW-1185">Reference proteome</keyword>
<reference evidence="1 2" key="1">
    <citation type="journal article" date="2012" name="Genome Biol.">
        <title>Sequencing three crocodilian genomes to illuminate the evolution of archosaurs and amniotes.</title>
        <authorList>
            <person name="St John J.A."/>
            <person name="Braun E.L."/>
            <person name="Isberg S.R."/>
            <person name="Miles L.G."/>
            <person name="Chong A.Y."/>
            <person name="Gongora J."/>
            <person name="Dalzell P."/>
            <person name="Moran C."/>
            <person name="Bed'hom B."/>
            <person name="Abzhanov A."/>
            <person name="Burgess S.C."/>
            <person name="Cooksey A.M."/>
            <person name="Castoe T.A."/>
            <person name="Crawford N.G."/>
            <person name="Densmore L.D."/>
            <person name="Drew J.C."/>
            <person name="Edwards S.V."/>
            <person name="Faircloth B.C."/>
            <person name="Fujita M.K."/>
            <person name="Greenwold M.J."/>
            <person name="Hoffmann F.G."/>
            <person name="Howard J.M."/>
            <person name="Iguchi T."/>
            <person name="Janes D.E."/>
            <person name="Khan S.Y."/>
            <person name="Kohno S."/>
            <person name="de Koning A.J."/>
            <person name="Lance S.L."/>
            <person name="McCarthy F.M."/>
            <person name="McCormack J.E."/>
            <person name="Merchant M.E."/>
            <person name="Peterson D.G."/>
            <person name="Pollock D.D."/>
            <person name="Pourmand N."/>
            <person name="Raney B.J."/>
            <person name="Roessler K.A."/>
            <person name="Sanford J.R."/>
            <person name="Sawyer R.H."/>
            <person name="Schmidt C.J."/>
            <person name="Triplett E.W."/>
            <person name="Tuberville T.D."/>
            <person name="Venegas-Anaya M."/>
            <person name="Howard J.T."/>
            <person name="Jarvis E.D."/>
            <person name="Guillette L.J.Jr."/>
            <person name="Glenn T.C."/>
            <person name="Green R.E."/>
            <person name="Ray D.A."/>
        </authorList>
    </citation>
    <scope>NUCLEOTIDE SEQUENCE [LARGE SCALE GENOMIC DNA]</scope>
    <source>
        <strain evidence="1">KSC_2009_1</strain>
    </source>
</reference>